<dbReference type="GeneTree" id="ENSGT00940000174915"/>
<dbReference type="eggNOG" id="ENOG502QV3E">
    <property type="taxonomic scope" value="Eukaryota"/>
</dbReference>
<dbReference type="PANTHER" id="PTHR14343:SF3">
    <property type="entry name" value="SIMILAR TO PREDICTED GENE ICRFP703B1614Q5.5"/>
    <property type="match status" value="1"/>
</dbReference>
<dbReference type="OMA" id="LMERAYN"/>
<evidence type="ECO:0000313" key="3">
    <source>
        <dbReference type="Proteomes" id="UP000028760"/>
    </source>
</evidence>
<evidence type="ECO:0000259" key="1">
    <source>
        <dbReference type="Pfam" id="PF15057"/>
    </source>
</evidence>
<accession>A0A096LRH1</accession>
<sequence>IKLEADLVQVLTGNPGCNVIYVLDVSERARAVLGSVKRLLIQTLLAKASLGDSLFNMVGFSNTVHCWSLHMLPCLPNTVFTAFPWVHSVSCSLGRHLLAALKAALSDPACHAVHLLCTDLLEQPGLLLRFLSALETCRPINVFYLQGPSSGLERSARDYLLCLSQATRGSCYLIMFDLEGNLEKVGQPSTPASQTKCSHSASTIKYQPTSPALSFKKVHLQTLVPSSCRCRPSVGEFSSGSCVLCGPAVAGSEFFPGHRVLARRQADGLFYPGSVIQEVQMQTQDCKGLWVVEFDRGGSAASSQRELVCSLDLVVDSRGHNHRLVPGDFVLSPWESDLRRYGPGRVVAVAPHRADVVADLQVLMWNSSVSLVPDSLVLPV</sequence>
<proteinExistence type="predicted"/>
<dbReference type="Ensembl" id="ENSPFOT00000027821.1">
    <property type="protein sequence ID" value="ENSPFOP00000021762.1"/>
    <property type="gene ID" value="ENSPFOG00000024256.1"/>
</dbReference>
<reference evidence="2" key="2">
    <citation type="submission" date="2025-08" db="UniProtKB">
        <authorList>
            <consortium name="Ensembl"/>
        </authorList>
    </citation>
    <scope>IDENTIFICATION</scope>
</reference>
<name>A0A096LRH1_POEFO</name>
<dbReference type="PANTHER" id="PTHR14343">
    <property type="entry name" value="VWFA DOMAIN-CONTAINING PROTEIN"/>
    <property type="match status" value="1"/>
</dbReference>
<evidence type="ECO:0000313" key="2">
    <source>
        <dbReference type="Ensembl" id="ENSPFOP00000021762.1"/>
    </source>
</evidence>
<reference evidence="2" key="3">
    <citation type="submission" date="2025-09" db="UniProtKB">
        <authorList>
            <consortium name="Ensembl"/>
        </authorList>
    </citation>
    <scope>IDENTIFICATION</scope>
</reference>
<protein>
    <recommendedName>
        <fullName evidence="1">DUF4537 domain-containing protein</fullName>
    </recommendedName>
</protein>
<dbReference type="Proteomes" id="UP000028760">
    <property type="component" value="Unassembled WGS sequence"/>
</dbReference>
<dbReference type="AlphaFoldDB" id="A0A096LRH1"/>
<keyword evidence="3" id="KW-1185">Reference proteome</keyword>
<feature type="domain" description="DUF4537" evidence="1">
    <location>
        <begin position="257"/>
        <end position="377"/>
    </location>
</feature>
<dbReference type="Gene3D" id="2.30.30.140">
    <property type="match status" value="1"/>
</dbReference>
<dbReference type="InterPro" id="IPR032770">
    <property type="entry name" value="DUF4537"/>
</dbReference>
<reference evidence="3" key="1">
    <citation type="submission" date="2013-10" db="EMBL/GenBank/DDBJ databases">
        <authorList>
            <person name="Schartl M."/>
            <person name="Warren W."/>
        </authorList>
    </citation>
    <scope>NUCLEOTIDE SEQUENCE [LARGE SCALE GENOMIC DNA]</scope>
    <source>
        <strain evidence="3">female</strain>
    </source>
</reference>
<dbReference type="Pfam" id="PF15057">
    <property type="entry name" value="DUF4537"/>
    <property type="match status" value="1"/>
</dbReference>
<dbReference type="EMBL" id="AYCK01011108">
    <property type="status" value="NOT_ANNOTATED_CDS"/>
    <property type="molecule type" value="Genomic_DNA"/>
</dbReference>
<organism evidence="2 3">
    <name type="scientific">Poecilia formosa</name>
    <name type="common">Amazon molly</name>
    <name type="synonym">Limia formosa</name>
    <dbReference type="NCBI Taxonomy" id="48698"/>
    <lineage>
        <taxon>Eukaryota</taxon>
        <taxon>Metazoa</taxon>
        <taxon>Chordata</taxon>
        <taxon>Craniata</taxon>
        <taxon>Vertebrata</taxon>
        <taxon>Euteleostomi</taxon>
        <taxon>Actinopterygii</taxon>
        <taxon>Neopterygii</taxon>
        <taxon>Teleostei</taxon>
        <taxon>Neoteleostei</taxon>
        <taxon>Acanthomorphata</taxon>
        <taxon>Ovalentaria</taxon>
        <taxon>Atherinomorphae</taxon>
        <taxon>Cyprinodontiformes</taxon>
        <taxon>Poeciliidae</taxon>
        <taxon>Poeciliinae</taxon>
        <taxon>Poecilia</taxon>
    </lineage>
</organism>